<keyword evidence="3" id="KW-1185">Reference proteome</keyword>
<dbReference type="Proteomes" id="UP001604277">
    <property type="component" value="Unassembled WGS sequence"/>
</dbReference>
<keyword evidence="1" id="KW-0812">Transmembrane</keyword>
<name>A0ABD1U8A2_9LAMI</name>
<keyword evidence="1" id="KW-1133">Transmembrane helix</keyword>
<gene>
    <name evidence="2" type="ORF">Fot_25162</name>
</gene>
<accession>A0ABD1U8A2</accession>
<evidence type="ECO:0000313" key="3">
    <source>
        <dbReference type="Proteomes" id="UP001604277"/>
    </source>
</evidence>
<dbReference type="EMBL" id="JBFOLJ010000007">
    <property type="protein sequence ID" value="KAL2521239.1"/>
    <property type="molecule type" value="Genomic_DNA"/>
</dbReference>
<feature type="transmembrane region" description="Helical" evidence="1">
    <location>
        <begin position="136"/>
        <end position="157"/>
    </location>
</feature>
<organism evidence="2 3">
    <name type="scientific">Forsythia ovata</name>
    <dbReference type="NCBI Taxonomy" id="205694"/>
    <lineage>
        <taxon>Eukaryota</taxon>
        <taxon>Viridiplantae</taxon>
        <taxon>Streptophyta</taxon>
        <taxon>Embryophyta</taxon>
        <taxon>Tracheophyta</taxon>
        <taxon>Spermatophyta</taxon>
        <taxon>Magnoliopsida</taxon>
        <taxon>eudicotyledons</taxon>
        <taxon>Gunneridae</taxon>
        <taxon>Pentapetalae</taxon>
        <taxon>asterids</taxon>
        <taxon>lamiids</taxon>
        <taxon>Lamiales</taxon>
        <taxon>Oleaceae</taxon>
        <taxon>Forsythieae</taxon>
        <taxon>Forsythia</taxon>
    </lineage>
</organism>
<evidence type="ECO:0000313" key="2">
    <source>
        <dbReference type="EMBL" id="KAL2521239.1"/>
    </source>
</evidence>
<dbReference type="AlphaFoldDB" id="A0ABD1U8A2"/>
<comment type="caution">
    <text evidence="2">The sequence shown here is derived from an EMBL/GenBank/DDBJ whole genome shotgun (WGS) entry which is preliminary data.</text>
</comment>
<evidence type="ECO:0000256" key="1">
    <source>
        <dbReference type="SAM" id="Phobius"/>
    </source>
</evidence>
<keyword evidence="1" id="KW-0472">Membrane</keyword>
<protein>
    <submittedName>
        <fullName evidence="2">Uncharacterized protein</fullName>
    </submittedName>
</protein>
<sequence length="185" mass="20844">MAQNRRCITRGHDTTLSESSLNSTALIITFPLFPGHHYRTFYKPGNLERGRGPGDVITLNHPIPPREKELITTLLRRCEESERKRQQTSDILQAFDEACIYHPGLLSIRFCHALCIAGVEMEFFLTINLRCGVEHFLIGLAFGLGMASLVQLMSHVVRKTVVLGHLNRLTQLSVVSKIMVLHKAV</sequence>
<reference evidence="3" key="1">
    <citation type="submission" date="2024-07" db="EMBL/GenBank/DDBJ databases">
        <title>Two chromosome-level genome assemblies of Korean endemic species Abeliophyllum distichum and Forsythia ovata (Oleaceae).</title>
        <authorList>
            <person name="Jang H."/>
        </authorList>
    </citation>
    <scope>NUCLEOTIDE SEQUENCE [LARGE SCALE GENOMIC DNA]</scope>
</reference>
<proteinExistence type="predicted"/>